<gene>
    <name evidence="1" type="ORF">SNE25_01385</name>
</gene>
<reference evidence="1 2" key="1">
    <citation type="submission" date="2023-11" db="EMBL/GenBank/DDBJ databases">
        <title>Analysis of the Genomes of Mucilaginibacter gossypii cycad 4 and M. sabulilitoris SNA2: microbes with the potential for plant growth promotion.</title>
        <authorList>
            <person name="Hirsch A.M."/>
            <person name="Humm E."/>
            <person name="Rubbi M."/>
            <person name="Del Vecchio G."/>
            <person name="Ha S.M."/>
            <person name="Pellegrini M."/>
            <person name="Gunsalus R.P."/>
        </authorList>
    </citation>
    <scope>NUCLEOTIDE SEQUENCE [LARGE SCALE GENOMIC DNA]</scope>
    <source>
        <strain evidence="1 2">SNA2</strain>
    </source>
</reference>
<name>A0ABZ0TN42_9SPHI</name>
<organism evidence="1 2">
    <name type="scientific">Mucilaginibacter sabulilitoris</name>
    <dbReference type="NCBI Taxonomy" id="1173583"/>
    <lineage>
        <taxon>Bacteria</taxon>
        <taxon>Pseudomonadati</taxon>
        <taxon>Bacteroidota</taxon>
        <taxon>Sphingobacteriia</taxon>
        <taxon>Sphingobacteriales</taxon>
        <taxon>Sphingobacteriaceae</taxon>
        <taxon>Mucilaginibacter</taxon>
    </lineage>
</organism>
<evidence type="ECO:0000313" key="2">
    <source>
        <dbReference type="Proteomes" id="UP001324380"/>
    </source>
</evidence>
<sequence length="54" mass="6369">MKKKDFIAVMSKIMESKPEVVERIKNKTYHYRDMNELAGFYKTGVEVQPFIGEN</sequence>
<protein>
    <submittedName>
        <fullName evidence="1">Uncharacterized protein</fullName>
    </submittedName>
</protein>
<dbReference type="EMBL" id="CP139558">
    <property type="protein sequence ID" value="WPU94176.1"/>
    <property type="molecule type" value="Genomic_DNA"/>
</dbReference>
<dbReference type="RefSeq" id="WP_321563300.1">
    <property type="nucleotide sequence ID" value="NZ_CP139558.1"/>
</dbReference>
<evidence type="ECO:0000313" key="1">
    <source>
        <dbReference type="EMBL" id="WPU94176.1"/>
    </source>
</evidence>
<keyword evidence="2" id="KW-1185">Reference proteome</keyword>
<dbReference type="Proteomes" id="UP001324380">
    <property type="component" value="Chromosome"/>
</dbReference>
<proteinExistence type="predicted"/>
<accession>A0ABZ0TN42</accession>